<comment type="caution">
    <text evidence="1">The sequence shown here is derived from an EMBL/GenBank/DDBJ whole genome shotgun (WGS) entry which is preliminary data.</text>
</comment>
<protein>
    <submittedName>
        <fullName evidence="1">Uncharacterized protein</fullName>
    </submittedName>
</protein>
<dbReference type="RefSeq" id="WP_272019344.1">
    <property type="nucleotide sequence ID" value="NZ_JAQLKE010000057.1"/>
</dbReference>
<gene>
    <name evidence="1" type="ORF">PM738_18795</name>
</gene>
<proteinExistence type="predicted"/>
<reference evidence="1" key="1">
    <citation type="submission" date="2023-01" db="EMBL/GenBank/DDBJ databases">
        <title>Human gut microbiome strain richness.</title>
        <authorList>
            <person name="Chen-Liaw A."/>
        </authorList>
    </citation>
    <scope>NUCLEOTIDE SEQUENCE</scope>
    <source>
        <strain evidence="1">1001217st2_G6_1001217B_191108</strain>
    </source>
</reference>
<sequence length="107" mass="12919">MNFEDLLEWYKCNRSIFYKENLYCEAFYSIDCHISNPTKEIYRVIAEVSVYLYMKDEYGIGISKIADFLSMEFEKNNITLEEIKKANKWDLLDAVYENDIKYLKKHN</sequence>
<name>A0AB35IQG0_9FIRM</name>
<dbReference type="EMBL" id="JAQLKE010000057">
    <property type="protein sequence ID" value="MDB7085833.1"/>
    <property type="molecule type" value="Genomic_DNA"/>
</dbReference>
<evidence type="ECO:0000313" key="1">
    <source>
        <dbReference type="EMBL" id="MDB7085833.1"/>
    </source>
</evidence>
<dbReference type="Proteomes" id="UP001211987">
    <property type="component" value="Unassembled WGS sequence"/>
</dbReference>
<dbReference type="AlphaFoldDB" id="A0AB35IQG0"/>
<evidence type="ECO:0000313" key="2">
    <source>
        <dbReference type="Proteomes" id="UP001211987"/>
    </source>
</evidence>
<organism evidence="1 2">
    <name type="scientific">Thomasclavelia ramosa</name>
    <dbReference type="NCBI Taxonomy" id="1547"/>
    <lineage>
        <taxon>Bacteria</taxon>
        <taxon>Bacillati</taxon>
        <taxon>Bacillota</taxon>
        <taxon>Erysipelotrichia</taxon>
        <taxon>Erysipelotrichales</taxon>
        <taxon>Coprobacillaceae</taxon>
        <taxon>Thomasclavelia</taxon>
    </lineage>
</organism>
<accession>A0AB35IQG0</accession>